<dbReference type="InterPro" id="IPR032710">
    <property type="entry name" value="NTF2-like_dom_sf"/>
</dbReference>
<accession>A0ABV9LX83</accession>
<sequence length="121" mass="13858">MAFQEWADGTGDPFSLLSNDMAWTIIGSTRTAGTYNLDEFKALVEPFNQIIAQPLRPTKWKTFADADTVVIHFTAQTPLKTGELYTNEYAWFFKFRQSKVVNVRAFLDLPKFERALDGEKL</sequence>
<evidence type="ECO:0000313" key="1">
    <source>
        <dbReference type="EMBL" id="MFC4701177.1"/>
    </source>
</evidence>
<dbReference type="SUPFAM" id="SSF54427">
    <property type="entry name" value="NTF2-like"/>
    <property type="match status" value="1"/>
</dbReference>
<reference evidence="2" key="1">
    <citation type="journal article" date="2019" name="Int. J. Syst. Evol. Microbiol.">
        <title>The Global Catalogue of Microorganisms (GCM) 10K type strain sequencing project: providing services to taxonomists for standard genome sequencing and annotation.</title>
        <authorList>
            <consortium name="The Broad Institute Genomics Platform"/>
            <consortium name="The Broad Institute Genome Sequencing Center for Infectious Disease"/>
            <person name="Wu L."/>
            <person name="Ma J."/>
        </authorList>
    </citation>
    <scope>NUCLEOTIDE SEQUENCE [LARGE SCALE GENOMIC DNA]</scope>
    <source>
        <strain evidence="2">KACC 12507</strain>
    </source>
</reference>
<dbReference type="PANTHER" id="PTHR41252:SF1">
    <property type="entry name" value="BLR2505 PROTEIN"/>
    <property type="match status" value="1"/>
</dbReference>
<dbReference type="Gene3D" id="3.10.450.50">
    <property type="match status" value="1"/>
</dbReference>
<organism evidence="1 2">
    <name type="scientific">Glaciecola siphonariae</name>
    <dbReference type="NCBI Taxonomy" id="521012"/>
    <lineage>
        <taxon>Bacteria</taxon>
        <taxon>Pseudomonadati</taxon>
        <taxon>Pseudomonadota</taxon>
        <taxon>Gammaproteobacteria</taxon>
        <taxon>Alteromonadales</taxon>
        <taxon>Alteromonadaceae</taxon>
        <taxon>Glaciecola</taxon>
    </lineage>
</organism>
<dbReference type="EMBL" id="JBHSGU010000005">
    <property type="protein sequence ID" value="MFC4701177.1"/>
    <property type="molecule type" value="Genomic_DNA"/>
</dbReference>
<gene>
    <name evidence="1" type="ORF">ACFO4O_13475</name>
</gene>
<keyword evidence="2" id="KW-1185">Reference proteome</keyword>
<dbReference type="Proteomes" id="UP001595897">
    <property type="component" value="Unassembled WGS sequence"/>
</dbReference>
<dbReference type="PANTHER" id="PTHR41252">
    <property type="entry name" value="BLR2505 PROTEIN"/>
    <property type="match status" value="1"/>
</dbReference>
<name>A0ABV9LX83_9ALTE</name>
<protein>
    <submittedName>
        <fullName evidence="1">Nuclear transport factor 2 family protein</fullName>
    </submittedName>
</protein>
<comment type="caution">
    <text evidence="1">The sequence shown here is derived from an EMBL/GenBank/DDBJ whole genome shotgun (WGS) entry which is preliminary data.</text>
</comment>
<evidence type="ECO:0000313" key="2">
    <source>
        <dbReference type="Proteomes" id="UP001595897"/>
    </source>
</evidence>
<dbReference type="RefSeq" id="WP_382409372.1">
    <property type="nucleotide sequence ID" value="NZ_JBHSGU010000005.1"/>
</dbReference>
<proteinExistence type="predicted"/>